<dbReference type="AlphaFoldDB" id="A0A972GXR5"/>
<dbReference type="Gene3D" id="3.20.20.80">
    <property type="entry name" value="Glycosidases"/>
    <property type="match status" value="1"/>
</dbReference>
<dbReference type="RefSeq" id="WP_171653045.1">
    <property type="nucleotide sequence ID" value="NZ_WHOD01000065.1"/>
</dbReference>
<evidence type="ECO:0000313" key="1">
    <source>
        <dbReference type="EMBL" id="NOU94830.1"/>
    </source>
</evidence>
<protein>
    <submittedName>
        <fullName evidence="1">Uncharacterized protein</fullName>
    </submittedName>
</protein>
<dbReference type="EMBL" id="WHOD01000065">
    <property type="protein sequence ID" value="NOU94830.1"/>
    <property type="molecule type" value="Genomic_DNA"/>
</dbReference>
<dbReference type="Proteomes" id="UP000641588">
    <property type="component" value="Unassembled WGS sequence"/>
</dbReference>
<sequence>MFIKEVAASLYPWDLHDEGADHCIDTLAEHANVNSVYLVGIMHKEKRPLRELYYPHNPKRKFYTPEDSCVYYRLDQADFANTPLKPIYSTVDFLKDTDWLDVLIESARSRKKKVGVEISHTIFDASIAKRDFPYLLQRKIDGSLLSLLCPNHEHVREYIRGLFHSSVKQHDVDFIQSCLILFAEGGKMGWNNHAVADEKELHVLLSTVDAGCFCGACRAKAMAMGYDWDRIVSDLQQLSQIRNGVELSDALGKKLLEQSNLSATALLLQVPSLYQWLEFRQKSITSLFKDIHQAVKSANPRVEFRYNTYLKYPELSGLDFAAIRDYIDSIRESDYSEMWGTTEQLAAKRQKILKIRSGIGYDKDVIAAIDVRPNVKGESNEDIIKRSVKLISNLGIDGLSLGHYDEATLSRLHAVKAGMEESEMLIY</sequence>
<evidence type="ECO:0000313" key="2">
    <source>
        <dbReference type="Proteomes" id="UP000641588"/>
    </source>
</evidence>
<accession>A0A972GXR5</accession>
<comment type="caution">
    <text evidence="1">The sequence shown here is derived from an EMBL/GenBank/DDBJ whole genome shotgun (WGS) entry which is preliminary data.</text>
</comment>
<reference evidence="1" key="1">
    <citation type="submission" date="2019-10" db="EMBL/GenBank/DDBJ databases">
        <title>Description of Paenibacillus glebae sp. nov.</title>
        <authorList>
            <person name="Carlier A."/>
            <person name="Qi S."/>
        </authorList>
    </citation>
    <scope>NUCLEOTIDE SEQUENCE</scope>
    <source>
        <strain evidence="1">LMG 31456</strain>
    </source>
</reference>
<organism evidence="1 2">
    <name type="scientific">Paenibacillus foliorum</name>
    <dbReference type="NCBI Taxonomy" id="2654974"/>
    <lineage>
        <taxon>Bacteria</taxon>
        <taxon>Bacillati</taxon>
        <taxon>Bacillota</taxon>
        <taxon>Bacilli</taxon>
        <taxon>Bacillales</taxon>
        <taxon>Paenibacillaceae</taxon>
        <taxon>Paenibacillus</taxon>
    </lineage>
</organism>
<keyword evidence="2" id="KW-1185">Reference proteome</keyword>
<gene>
    <name evidence="1" type="ORF">GC093_16615</name>
</gene>
<name>A0A972GXR5_9BACL</name>
<proteinExistence type="predicted"/>